<dbReference type="AlphaFoldDB" id="A0A5F9DLR0"/>
<dbReference type="SUPFAM" id="SSF48403">
    <property type="entry name" value="Ankyrin repeat"/>
    <property type="match status" value="1"/>
</dbReference>
<reference evidence="2 3" key="1">
    <citation type="journal article" date="2011" name="Nature">
        <title>A high-resolution map of human evolutionary constraint using 29 mammals.</title>
        <authorList>
            <person name="Lindblad-Toh K."/>
            <person name="Garber M."/>
            <person name="Zuk O."/>
            <person name="Lin M.F."/>
            <person name="Parker B.J."/>
            <person name="Washietl S."/>
            <person name="Kheradpour P."/>
            <person name="Ernst J."/>
            <person name="Jordan G."/>
            <person name="Mauceli E."/>
            <person name="Ward L.D."/>
            <person name="Lowe C.B."/>
            <person name="Holloway A.K."/>
            <person name="Clamp M."/>
            <person name="Gnerre S."/>
            <person name="Alfoldi J."/>
            <person name="Beal K."/>
            <person name="Chang J."/>
            <person name="Clawson H."/>
            <person name="Cuff J."/>
            <person name="Di Palma F."/>
            <person name="Fitzgerald S."/>
            <person name="Flicek P."/>
            <person name="Guttman M."/>
            <person name="Hubisz M.J."/>
            <person name="Jaffe D.B."/>
            <person name="Jungreis I."/>
            <person name="Kent W.J."/>
            <person name="Kostka D."/>
            <person name="Lara M."/>
            <person name="Martins A.L."/>
            <person name="Massingham T."/>
            <person name="Moltke I."/>
            <person name="Raney B.J."/>
            <person name="Rasmussen M.D."/>
            <person name="Robinson J."/>
            <person name="Stark A."/>
            <person name="Vilella A.J."/>
            <person name="Wen J."/>
            <person name="Xie X."/>
            <person name="Zody M.C."/>
            <person name="Baldwin J."/>
            <person name="Bloom T."/>
            <person name="Chin C.W."/>
            <person name="Heiman D."/>
            <person name="Nicol R."/>
            <person name="Nusbaum C."/>
            <person name="Young S."/>
            <person name="Wilkinson J."/>
            <person name="Worley K.C."/>
            <person name="Kovar C.L."/>
            <person name="Muzny D.M."/>
            <person name="Gibbs R.A."/>
            <person name="Cree A."/>
            <person name="Dihn H.H."/>
            <person name="Fowler G."/>
            <person name="Jhangiani S."/>
            <person name="Joshi V."/>
            <person name="Lee S."/>
            <person name="Lewis L.R."/>
            <person name="Nazareth L.V."/>
            <person name="Okwuonu G."/>
            <person name="Santibanez J."/>
            <person name="Warren W.C."/>
            <person name="Mardis E.R."/>
            <person name="Weinstock G.M."/>
            <person name="Wilson R.K."/>
            <person name="Delehaunty K."/>
            <person name="Dooling D."/>
            <person name="Fronik C."/>
            <person name="Fulton L."/>
            <person name="Fulton B."/>
            <person name="Graves T."/>
            <person name="Minx P."/>
            <person name="Sodergren E."/>
            <person name="Birney E."/>
            <person name="Margulies E.H."/>
            <person name="Herrero J."/>
            <person name="Green E.D."/>
            <person name="Haussler D."/>
            <person name="Siepel A."/>
            <person name="Goldman N."/>
            <person name="Pollard K.S."/>
            <person name="Pedersen J.S."/>
            <person name="Lander E.S."/>
            <person name="Kellis M."/>
        </authorList>
    </citation>
    <scope>NUCLEOTIDE SEQUENCE [LARGE SCALE GENOMIC DNA]</scope>
    <source>
        <strain evidence="2 3">Thorbecke inbred</strain>
    </source>
</reference>
<dbReference type="Gene3D" id="1.25.40.20">
    <property type="entry name" value="Ankyrin repeat-containing domain"/>
    <property type="match status" value="1"/>
</dbReference>
<dbReference type="PROSITE" id="PS50088">
    <property type="entry name" value="ANK_REPEAT"/>
    <property type="match status" value="1"/>
</dbReference>
<dbReference type="Bgee" id="ENSOCUG00000024370">
    <property type="expression patterns" value="Expressed in female reproductive system and 6 other cell types or tissues"/>
</dbReference>
<dbReference type="InterPro" id="IPR002110">
    <property type="entry name" value="Ankyrin_rpt"/>
</dbReference>
<dbReference type="GeneTree" id="ENSGT00940000167683"/>
<keyword evidence="1" id="KW-0040">ANK repeat</keyword>
<keyword evidence="3" id="KW-1185">Reference proteome</keyword>
<dbReference type="Proteomes" id="UP000001811">
    <property type="component" value="Chromosome 4"/>
</dbReference>
<protein>
    <submittedName>
        <fullName evidence="2">Uncharacterized protein</fullName>
    </submittedName>
</protein>
<dbReference type="EMBL" id="AAGW02034044">
    <property type="status" value="NOT_ANNOTATED_CDS"/>
    <property type="molecule type" value="Genomic_DNA"/>
</dbReference>
<dbReference type="Ensembl" id="ENSOCUT00000021960.2">
    <property type="protein sequence ID" value="ENSOCUP00000047247.1"/>
    <property type="gene ID" value="ENSOCUG00000024370.2"/>
</dbReference>
<dbReference type="InterPro" id="IPR036770">
    <property type="entry name" value="Ankyrin_rpt-contain_sf"/>
</dbReference>
<dbReference type="InParanoid" id="A0A5F9DLR0"/>
<reference evidence="2" key="3">
    <citation type="submission" date="2025-09" db="UniProtKB">
        <authorList>
            <consortium name="Ensembl"/>
        </authorList>
    </citation>
    <scope>IDENTIFICATION</scope>
    <source>
        <strain evidence="2">Thorbecke</strain>
    </source>
</reference>
<dbReference type="Pfam" id="PF12796">
    <property type="entry name" value="Ank_2"/>
    <property type="match status" value="1"/>
</dbReference>
<dbReference type="SMR" id="A0A5F9DLR0"/>
<name>A0A5F9DLR0_RABIT</name>
<dbReference type="STRING" id="9986.ENSOCUP00000047247"/>
<feature type="repeat" description="ANK" evidence="1">
    <location>
        <begin position="59"/>
        <end position="91"/>
    </location>
</feature>
<reference evidence="2" key="2">
    <citation type="submission" date="2025-08" db="UniProtKB">
        <authorList>
            <consortium name="Ensembl"/>
        </authorList>
    </citation>
    <scope>IDENTIFICATION</scope>
    <source>
        <strain evidence="2">Thorbecke</strain>
    </source>
</reference>
<evidence type="ECO:0000256" key="1">
    <source>
        <dbReference type="PROSITE-ProRule" id="PRU00023"/>
    </source>
</evidence>
<evidence type="ECO:0000313" key="2">
    <source>
        <dbReference type="Ensembl" id="ENSOCUP00000047247.1"/>
    </source>
</evidence>
<accession>A0A5F9DLR0</accession>
<proteinExistence type="predicted"/>
<sequence>MACTLAYSKKLEELRESFLDNKSLATRIDQDSRTALHRACSDGHTEIIEFSSFHHFNQNGCTPLYNTAFKSRQETAIMLLQGGANPDTMDHYEAISSTRAAAGAPC</sequence>
<evidence type="ECO:0000313" key="3">
    <source>
        <dbReference type="Proteomes" id="UP000001811"/>
    </source>
</evidence>
<organism evidence="2 3">
    <name type="scientific">Oryctolagus cuniculus</name>
    <name type="common">Rabbit</name>
    <dbReference type="NCBI Taxonomy" id="9986"/>
    <lineage>
        <taxon>Eukaryota</taxon>
        <taxon>Metazoa</taxon>
        <taxon>Chordata</taxon>
        <taxon>Craniata</taxon>
        <taxon>Vertebrata</taxon>
        <taxon>Euteleostomi</taxon>
        <taxon>Mammalia</taxon>
        <taxon>Eutheria</taxon>
        <taxon>Euarchontoglires</taxon>
        <taxon>Glires</taxon>
        <taxon>Lagomorpha</taxon>
        <taxon>Leporidae</taxon>
        <taxon>Oryctolagus</taxon>
    </lineage>
</organism>